<name>A0A7Z0V0J2_MORCA</name>
<dbReference type="AlphaFoldDB" id="A0A7Z0V0J2"/>
<protein>
    <submittedName>
        <fullName evidence="1">Channel-forming transporter/cytolysins activator of TpsB family</fullName>
    </submittedName>
</protein>
<dbReference type="Proteomes" id="UP000078446">
    <property type="component" value="Unassembled WGS sequence"/>
</dbReference>
<sequence length="111" mass="12369">MVRQDISFYPSFLNQQKANSQNNIRNSQASHAIYLGMDAGYITNHDKSQNKRLLGQHLAGAFIGIKGHYTPNTSNPYLSFNYDIFTSKAISEPTGFSNKDWVSGVSLGMSF</sequence>
<dbReference type="EMBL" id="LXHE01000002">
    <property type="protein sequence ID" value="OAV02213.1"/>
    <property type="molecule type" value="Genomic_DNA"/>
</dbReference>
<organism evidence="1 2">
    <name type="scientific">Moraxella catarrhalis</name>
    <name type="common">Branhamella catarrhalis</name>
    <dbReference type="NCBI Taxonomy" id="480"/>
    <lineage>
        <taxon>Bacteria</taxon>
        <taxon>Pseudomonadati</taxon>
        <taxon>Pseudomonadota</taxon>
        <taxon>Gammaproteobacteria</taxon>
        <taxon>Moraxellales</taxon>
        <taxon>Moraxellaceae</taxon>
        <taxon>Moraxella</taxon>
    </lineage>
</organism>
<evidence type="ECO:0000313" key="1">
    <source>
        <dbReference type="EMBL" id="OAV02213.1"/>
    </source>
</evidence>
<reference evidence="1 2" key="1">
    <citation type="journal article" date="2016" name="Genome Biol. Evol.">
        <title>Comparative Genomic Analyses of the Moraxella catarrhalis Serosensitive and Seroresistant Lineages Demonstrate Their Independent Evolution.</title>
        <authorList>
            <person name="Earl J.P."/>
            <person name="de Vries S.P."/>
            <person name="Ahmed A."/>
            <person name="Powell E."/>
            <person name="Schultz M.P."/>
            <person name="Hermans P.W."/>
            <person name="Hill D.J."/>
            <person name="Zhou Z."/>
            <person name="Constantinidou C.I."/>
            <person name="Hu F.Z."/>
            <person name="Bootsma H.J."/>
            <person name="Ehrlich G.D."/>
        </authorList>
    </citation>
    <scope>NUCLEOTIDE SEQUENCE [LARGE SCALE GENOMIC DNA]</scope>
    <source>
        <strain evidence="1 2">Z7574</strain>
    </source>
</reference>
<dbReference type="Gene3D" id="2.40.160.50">
    <property type="entry name" value="membrane protein fhac: a member of the omp85/tpsb transporter family"/>
    <property type="match status" value="1"/>
</dbReference>
<accession>A0A7Z0V0J2</accession>
<proteinExistence type="predicted"/>
<comment type="caution">
    <text evidence="1">The sequence shown here is derived from an EMBL/GenBank/DDBJ whole genome shotgun (WGS) entry which is preliminary data.</text>
</comment>
<gene>
    <name evidence="1" type="ORF">AO382_0579</name>
</gene>
<evidence type="ECO:0000313" key="2">
    <source>
        <dbReference type="Proteomes" id="UP000078446"/>
    </source>
</evidence>